<dbReference type="EMBL" id="UOFI01000067">
    <property type="protein sequence ID" value="VAW65290.1"/>
    <property type="molecule type" value="Genomic_DNA"/>
</dbReference>
<dbReference type="Gene3D" id="3.60.10.10">
    <property type="entry name" value="Endonuclease/exonuclease/phosphatase"/>
    <property type="match status" value="1"/>
</dbReference>
<dbReference type="PROSITE" id="PS51257">
    <property type="entry name" value="PROKAR_LIPOPROTEIN"/>
    <property type="match status" value="1"/>
</dbReference>
<dbReference type="Pfam" id="PF03372">
    <property type="entry name" value="Exo_endo_phos"/>
    <property type="match status" value="1"/>
</dbReference>
<dbReference type="NCBIfam" id="NF003841">
    <property type="entry name" value="PRK05421.1-3"/>
    <property type="match status" value="1"/>
</dbReference>
<dbReference type="InterPro" id="IPR036691">
    <property type="entry name" value="Endo/exonu/phosph_ase_sf"/>
</dbReference>
<reference evidence="2" key="1">
    <citation type="submission" date="2018-06" db="EMBL/GenBank/DDBJ databases">
        <authorList>
            <person name="Zhirakovskaya E."/>
        </authorList>
    </citation>
    <scope>NUCLEOTIDE SEQUENCE</scope>
</reference>
<dbReference type="SUPFAM" id="SSF56219">
    <property type="entry name" value="DNase I-like"/>
    <property type="match status" value="1"/>
</dbReference>
<dbReference type="NCBIfam" id="NF003842">
    <property type="entry name" value="PRK05421.1-4"/>
    <property type="match status" value="1"/>
</dbReference>
<evidence type="ECO:0000313" key="2">
    <source>
        <dbReference type="EMBL" id="VAW65290.1"/>
    </source>
</evidence>
<accession>A0A3B0XKR5</accession>
<proteinExistence type="predicted"/>
<dbReference type="InterPro" id="IPR005135">
    <property type="entry name" value="Endo/exonuclease/phosphatase"/>
</dbReference>
<dbReference type="AlphaFoldDB" id="A0A3B0XKR5"/>
<organism evidence="2">
    <name type="scientific">hydrothermal vent metagenome</name>
    <dbReference type="NCBI Taxonomy" id="652676"/>
    <lineage>
        <taxon>unclassified sequences</taxon>
        <taxon>metagenomes</taxon>
        <taxon>ecological metagenomes</taxon>
    </lineage>
</organism>
<dbReference type="GO" id="GO:0003824">
    <property type="term" value="F:catalytic activity"/>
    <property type="evidence" value="ECO:0007669"/>
    <property type="project" value="InterPro"/>
</dbReference>
<feature type="domain" description="Endonuclease/exonuclease/phosphatase" evidence="1">
    <location>
        <begin position="71"/>
        <end position="276"/>
    </location>
</feature>
<dbReference type="NCBIfam" id="NF003840">
    <property type="entry name" value="PRK05421.1-2"/>
    <property type="match status" value="1"/>
</dbReference>
<evidence type="ECO:0000259" key="1">
    <source>
        <dbReference type="Pfam" id="PF03372"/>
    </source>
</evidence>
<sequence length="305" mass="34410">MYKRTLFLSLISLFLLLISSCVSIPPQTRLISPMADKAVFSECNINSIPASLKAPETSFKQLDPQHISIINWNIYKAQRDNWSSDFKALIKNQNLVLLQEAINRPDITKPLQTEQPHWHLNTAFYYDNHEAGVLTASSIPPIYSCGLRATEPLIRIPKTVLINLYPLKNSSQVLLVANLHSINFTLGTDAYAEQILAMSSVIKQHSGPVIIAGDFNSWSNARIEIINTMVNTLSLKSLAYNNHNRIRVFGHALDHVFYRGLEITAEETLKVSSSDHNPIKVSFRLSAQNKPVNPNYALRLHPHYK</sequence>
<name>A0A3B0XKR5_9ZZZZ</name>
<protein>
    <recommendedName>
        <fullName evidence="1">Endonuclease/exonuclease/phosphatase domain-containing protein</fullName>
    </recommendedName>
</protein>
<gene>
    <name evidence="2" type="ORF">MNBD_GAMMA09-2908</name>
</gene>